<name>A0A8X6HCE5_TRICU</name>
<dbReference type="OrthoDB" id="8063525at2759"/>
<comment type="caution">
    <text evidence="1">The sequence shown here is derived from an EMBL/GenBank/DDBJ whole genome shotgun (WGS) entry which is preliminary data.</text>
</comment>
<organism evidence="1 2">
    <name type="scientific">Trichonephila clavata</name>
    <name type="common">Joro spider</name>
    <name type="synonym">Nephila clavata</name>
    <dbReference type="NCBI Taxonomy" id="2740835"/>
    <lineage>
        <taxon>Eukaryota</taxon>
        <taxon>Metazoa</taxon>
        <taxon>Ecdysozoa</taxon>
        <taxon>Arthropoda</taxon>
        <taxon>Chelicerata</taxon>
        <taxon>Arachnida</taxon>
        <taxon>Araneae</taxon>
        <taxon>Araneomorphae</taxon>
        <taxon>Entelegynae</taxon>
        <taxon>Araneoidea</taxon>
        <taxon>Nephilidae</taxon>
        <taxon>Trichonephila</taxon>
    </lineage>
</organism>
<protein>
    <recommendedName>
        <fullName evidence="3">RNase H type-1 domain-containing protein</fullName>
    </recommendedName>
</protein>
<evidence type="ECO:0008006" key="3">
    <source>
        <dbReference type="Google" id="ProtNLM"/>
    </source>
</evidence>
<evidence type="ECO:0000313" key="1">
    <source>
        <dbReference type="EMBL" id="GFR19400.1"/>
    </source>
</evidence>
<reference evidence="1" key="1">
    <citation type="submission" date="2020-07" db="EMBL/GenBank/DDBJ databases">
        <title>Multicomponent nature underlies the extraordinary mechanical properties of spider dragline silk.</title>
        <authorList>
            <person name="Kono N."/>
            <person name="Nakamura H."/>
            <person name="Mori M."/>
            <person name="Yoshida Y."/>
            <person name="Ohtoshi R."/>
            <person name="Malay A.D."/>
            <person name="Moran D.A.P."/>
            <person name="Tomita M."/>
            <person name="Numata K."/>
            <person name="Arakawa K."/>
        </authorList>
    </citation>
    <scope>NUCLEOTIDE SEQUENCE</scope>
</reference>
<proteinExistence type="predicted"/>
<gene>
    <name evidence="1" type="ORF">TNCT_211281</name>
</gene>
<accession>A0A8X6HCE5</accession>
<sequence>MEWVPANFGIDENETSDALAKEARKLHSDKLPFVVTLNDINSEMRFRLKVKTFVQSAIVVKPHYLLSCVVLQQNELFQRPEVVLGVLKANKLMDLIRFRLEG</sequence>
<keyword evidence="2" id="KW-1185">Reference proteome</keyword>
<dbReference type="EMBL" id="BMAO01017928">
    <property type="protein sequence ID" value="GFR19400.1"/>
    <property type="molecule type" value="Genomic_DNA"/>
</dbReference>
<dbReference type="Proteomes" id="UP000887116">
    <property type="component" value="Unassembled WGS sequence"/>
</dbReference>
<evidence type="ECO:0000313" key="2">
    <source>
        <dbReference type="Proteomes" id="UP000887116"/>
    </source>
</evidence>
<dbReference type="AlphaFoldDB" id="A0A8X6HCE5"/>